<dbReference type="RefSeq" id="XP_004999108.1">
    <property type="nucleotide sequence ID" value="XM_004999051.1"/>
</dbReference>
<dbReference type="PANTHER" id="PTHR15002">
    <property type="entry name" value="RIBOSOMAL BIOGENESIS PROTEIN LAS1L"/>
    <property type="match status" value="1"/>
</dbReference>
<reference evidence="2" key="1">
    <citation type="submission" date="2009-08" db="EMBL/GenBank/DDBJ databases">
        <title>Annotation of Salpingoeca rosetta.</title>
        <authorList>
            <consortium name="The Broad Institute Genome Sequencing Platform"/>
            <person name="Russ C."/>
            <person name="Cuomo C."/>
            <person name="Burger G."/>
            <person name="Gray M.W."/>
            <person name="Holland P.W.H."/>
            <person name="King N."/>
            <person name="Lang F.B.F."/>
            <person name="Roger A.J."/>
            <person name="Ruiz-Trillo I."/>
            <person name="Young S.K."/>
            <person name="Zeng Q."/>
            <person name="Gargeya S."/>
            <person name="Alvarado L."/>
            <person name="Berlin A."/>
            <person name="Chapman S.B."/>
            <person name="Chen Z."/>
            <person name="Freedman E."/>
            <person name="Gellesch M."/>
            <person name="Goldberg J."/>
            <person name="Griggs A."/>
            <person name="Gujja S."/>
            <person name="Heilman E."/>
            <person name="Heiman D."/>
            <person name="Howarth C."/>
            <person name="Mehta T."/>
            <person name="Neiman D."/>
            <person name="Pearson M."/>
            <person name="Roberts A."/>
            <person name="Saif S."/>
            <person name="Shea T."/>
            <person name="Shenoy N."/>
            <person name="Sisk P."/>
            <person name="Stolte C."/>
            <person name="Sykes S."/>
            <person name="White J."/>
            <person name="Yandava C."/>
            <person name="Haas B."/>
            <person name="Nusbaum C."/>
            <person name="Birren B."/>
        </authorList>
    </citation>
    <scope>NUCLEOTIDE SEQUENCE [LARGE SCALE GENOMIC DNA]</scope>
    <source>
        <strain evidence="2">ATCC 50818</strain>
    </source>
</reference>
<accession>F2TWU3</accession>
<dbReference type="EMBL" id="GL832955">
    <property type="protein sequence ID" value="EGD72539.1"/>
    <property type="molecule type" value="Genomic_DNA"/>
</dbReference>
<gene>
    <name evidence="2" type="ORF">PTSG_00562</name>
</gene>
<feature type="compositionally biased region" description="Basic and acidic residues" evidence="1">
    <location>
        <begin position="437"/>
        <end position="452"/>
    </location>
</feature>
<name>F2TWU3_SALR5</name>
<dbReference type="GO" id="GO:0090730">
    <property type="term" value="C:Las1 complex"/>
    <property type="evidence" value="ECO:0007669"/>
    <property type="project" value="InterPro"/>
</dbReference>
<keyword evidence="3" id="KW-1185">Reference proteome</keyword>
<sequence length="543" mass="58982">MEVKVVPWRFKQEWVQVKAQLNSGDHGAVALARDRMRCWATRGKLPLAIEATMNLVSALLFRDTSPDRQLLIQMLSLAIVRFVNGFSDEQQKTMLAKPLSLIAADLKIPTHVVDTRHNATHQALPGLPMLEMCTFEAMQWLRTFYWQEQEDANAAQQQQTTARIGQYVTQAEDNRAALRVRSAFAQRQAAQREAQLNAAATALVDDVPRMDLLENLAHTWLWTTSTATRDVPSRQQASAAAASTSSTTISPPSGSVAAEAQACFTHSRTIWEPVLTCMCKRYRQRSLLGTLLIAQILLQTENLNADTCAKTAALHDLWLEHILSSYCKGVSAEVLGYWFAHVSHLPSQRRLIAFQTALLQRLAAKGSEKEQHVFAAARRALIEHSYSDNSDGRSGTNDVGGSAAAGDNAAGGHDDGAAGKVDDDSGDGDDSGGSCSCDDREPVRKRPKRQEGDAGGGKQDASAEKNKDDASSRHAWTLCRPASWSRVPIGLLPGFVSPILTCTIADAHGDDDSDGRDTTGSRTLGFVPYSPVTAPVSVAIPSL</sequence>
<dbReference type="GO" id="GO:0000460">
    <property type="term" value="P:maturation of 5.8S rRNA"/>
    <property type="evidence" value="ECO:0007669"/>
    <property type="project" value="TreeGrafter"/>
</dbReference>
<evidence type="ECO:0000256" key="1">
    <source>
        <dbReference type="SAM" id="MobiDB-lite"/>
    </source>
</evidence>
<feature type="compositionally biased region" description="Low complexity" evidence="1">
    <location>
        <begin position="237"/>
        <end position="250"/>
    </location>
</feature>
<dbReference type="Pfam" id="PF04031">
    <property type="entry name" value="Las1"/>
    <property type="match status" value="1"/>
</dbReference>
<proteinExistence type="predicted"/>
<organism evidence="3">
    <name type="scientific">Salpingoeca rosetta (strain ATCC 50818 / BSB-021)</name>
    <dbReference type="NCBI Taxonomy" id="946362"/>
    <lineage>
        <taxon>Eukaryota</taxon>
        <taxon>Choanoflagellata</taxon>
        <taxon>Craspedida</taxon>
        <taxon>Salpingoecidae</taxon>
        <taxon>Salpingoeca</taxon>
    </lineage>
</organism>
<dbReference type="InterPro" id="IPR007174">
    <property type="entry name" value="Las1"/>
</dbReference>
<feature type="region of interest" description="Disordered" evidence="1">
    <location>
        <begin position="232"/>
        <end position="254"/>
    </location>
</feature>
<dbReference type="GO" id="GO:0030687">
    <property type="term" value="C:preribosome, large subunit precursor"/>
    <property type="evidence" value="ECO:0007669"/>
    <property type="project" value="TreeGrafter"/>
</dbReference>
<dbReference type="Proteomes" id="UP000007799">
    <property type="component" value="Unassembled WGS sequence"/>
</dbReference>
<evidence type="ECO:0000313" key="2">
    <source>
        <dbReference type="EMBL" id="EGD72539.1"/>
    </source>
</evidence>
<dbReference type="AlphaFoldDB" id="F2TWU3"/>
<evidence type="ECO:0000313" key="3">
    <source>
        <dbReference type="Proteomes" id="UP000007799"/>
    </source>
</evidence>
<dbReference type="KEGG" id="sre:PTSG_00562"/>
<evidence type="ECO:0008006" key="4">
    <source>
        <dbReference type="Google" id="ProtNLM"/>
    </source>
</evidence>
<feature type="compositionally biased region" description="Basic and acidic residues" evidence="1">
    <location>
        <begin position="412"/>
        <end position="423"/>
    </location>
</feature>
<dbReference type="GeneID" id="16067496"/>
<feature type="compositionally biased region" description="Basic and acidic residues" evidence="1">
    <location>
        <begin position="461"/>
        <end position="472"/>
    </location>
</feature>
<dbReference type="InParanoid" id="F2TWU3"/>
<dbReference type="OrthoDB" id="10263222at2759"/>
<protein>
    <recommendedName>
        <fullName evidence="4">Las1-like protein</fullName>
    </recommendedName>
</protein>
<feature type="compositionally biased region" description="Polar residues" evidence="1">
    <location>
        <begin position="387"/>
        <end position="397"/>
    </location>
</feature>
<dbReference type="GO" id="GO:0000470">
    <property type="term" value="P:maturation of LSU-rRNA"/>
    <property type="evidence" value="ECO:0007669"/>
    <property type="project" value="TreeGrafter"/>
</dbReference>
<dbReference type="PANTHER" id="PTHR15002:SF0">
    <property type="entry name" value="RIBOSOMAL BIOGENESIS PROTEIN LAS1L"/>
    <property type="match status" value="1"/>
</dbReference>
<feature type="region of interest" description="Disordered" evidence="1">
    <location>
        <begin position="386"/>
        <end position="473"/>
    </location>
</feature>
<dbReference type="STRING" id="946362.F2TWU3"/>
<dbReference type="GO" id="GO:0004519">
    <property type="term" value="F:endonuclease activity"/>
    <property type="evidence" value="ECO:0007669"/>
    <property type="project" value="InterPro"/>
</dbReference>
<dbReference type="eggNOG" id="KOG2425">
    <property type="taxonomic scope" value="Eukaryota"/>
</dbReference>
<feature type="compositionally biased region" description="Low complexity" evidence="1">
    <location>
        <begin position="399"/>
        <end position="411"/>
    </location>
</feature>